<gene>
    <name evidence="1" type="ORF">CEUTPL_LOCUS3703</name>
</gene>
<dbReference type="OrthoDB" id="74460at2759"/>
<dbReference type="PANTHER" id="PTHR21054">
    <property type="entry name" value="ZINC METALLOPROTEINASE-RELATED"/>
    <property type="match status" value="1"/>
</dbReference>
<dbReference type="Pfam" id="PF12044">
    <property type="entry name" value="Metallopep"/>
    <property type="match status" value="1"/>
</dbReference>
<dbReference type="EMBL" id="OU892288">
    <property type="protein sequence ID" value="CAG9763033.1"/>
    <property type="molecule type" value="Genomic_DNA"/>
</dbReference>
<dbReference type="PANTHER" id="PTHR21054:SF2">
    <property type="entry name" value="MIP04191P"/>
    <property type="match status" value="1"/>
</dbReference>
<dbReference type="Proteomes" id="UP001152799">
    <property type="component" value="Chromosome 12"/>
</dbReference>
<accession>A0A9N9MG43</accession>
<evidence type="ECO:0000313" key="2">
    <source>
        <dbReference type="Proteomes" id="UP001152799"/>
    </source>
</evidence>
<keyword evidence="2" id="KW-1185">Reference proteome</keyword>
<reference evidence="1" key="1">
    <citation type="submission" date="2022-01" db="EMBL/GenBank/DDBJ databases">
        <authorList>
            <person name="King R."/>
        </authorList>
    </citation>
    <scope>NUCLEOTIDE SEQUENCE</scope>
</reference>
<organism evidence="1 2">
    <name type="scientific">Ceutorhynchus assimilis</name>
    <name type="common">cabbage seed weevil</name>
    <dbReference type="NCBI Taxonomy" id="467358"/>
    <lineage>
        <taxon>Eukaryota</taxon>
        <taxon>Metazoa</taxon>
        <taxon>Ecdysozoa</taxon>
        <taxon>Arthropoda</taxon>
        <taxon>Hexapoda</taxon>
        <taxon>Insecta</taxon>
        <taxon>Pterygota</taxon>
        <taxon>Neoptera</taxon>
        <taxon>Endopterygota</taxon>
        <taxon>Coleoptera</taxon>
        <taxon>Polyphaga</taxon>
        <taxon>Cucujiformia</taxon>
        <taxon>Curculionidae</taxon>
        <taxon>Ceutorhynchinae</taxon>
        <taxon>Ceutorhynchus</taxon>
    </lineage>
</organism>
<dbReference type="AlphaFoldDB" id="A0A9N9MG43"/>
<dbReference type="InterPro" id="IPR053002">
    <property type="entry name" value="Metalloproteinase_M10B"/>
</dbReference>
<evidence type="ECO:0008006" key="3">
    <source>
        <dbReference type="Google" id="ProtNLM"/>
    </source>
</evidence>
<evidence type="ECO:0000313" key="1">
    <source>
        <dbReference type="EMBL" id="CAG9763033.1"/>
    </source>
</evidence>
<proteinExistence type="predicted"/>
<protein>
    <recommendedName>
        <fullName evidence="3">Zinc metalloproteinase</fullName>
    </recommendedName>
</protein>
<sequence>MQTIFQFQSSPKTCCHTIQILNFPSRDTVTYPIVRVVGLIQCKESKTCLHIGKPAKLVLILQNQNIEKLINIKNQKFKILLQLSEGRNKFEFKFDSQTLTLSLDYCPSNSEYTVMPMYVICEGHDGKYQAPSNVENDVESACNRILLCSRLLQCFTAEKLLENGLGRKTFTLENKCQVFKSKVDYLDARRMSQEKLWESIGRDIMNSKHASEKKKYLAFLSCTNYNGYKFSEETMKTHEDILGITEAYVALGGGGLALFGTACLYTWAEEFDEVITKFEDSTVVDKMKFLDDSCYRGTQGSCFSTTLGSVLHELYHTFDLGHTKTGVMGRGFDNISKFFTFEDDDNQEEHFKAFQAQIEFKEEFESDMLSERLHNESKRKDFQVIKKIEDNDWTVLTKSCAVILAYHKWFNNYCHSNSITLSYDFSSKFIQSTAGIRVVEIRKQPDEMIMFNWTFEGKVLKFSFRIPDEALKSKISRTIFVEDNLGNILKKPLSS</sequence>
<name>A0A9N9MG43_9CUCU</name>
<dbReference type="InterPro" id="IPR021917">
    <property type="entry name" value="Unchr_Zn-peptidase-like"/>
</dbReference>